<keyword evidence="6" id="KW-0411">Iron-sulfur</keyword>
<dbReference type="InterPro" id="IPR012840">
    <property type="entry name" value="NrdG2"/>
</dbReference>
<keyword evidence="3" id="KW-0949">S-adenosyl-L-methionine</keyword>
<proteinExistence type="predicted"/>
<evidence type="ECO:0000313" key="8">
    <source>
        <dbReference type="EMBL" id="MDQ0286215.1"/>
    </source>
</evidence>
<dbReference type="GO" id="GO:0043365">
    <property type="term" value="F:[formate-C-acetyltransferase]-activating enzyme activity"/>
    <property type="evidence" value="ECO:0007669"/>
    <property type="project" value="UniProtKB-EC"/>
</dbReference>
<accession>A0ABU0B0I7</accession>
<reference evidence="8 9" key="1">
    <citation type="submission" date="2023-07" db="EMBL/GenBank/DDBJ databases">
        <title>Genomic Encyclopedia of Type Strains, Phase IV (KMG-IV): sequencing the most valuable type-strain genomes for metagenomic binning, comparative biology and taxonomic classification.</title>
        <authorList>
            <person name="Goeker M."/>
        </authorList>
    </citation>
    <scope>NUCLEOTIDE SEQUENCE [LARGE SCALE GENOMIC DNA]</scope>
    <source>
        <strain evidence="8 9">DSM 12396</strain>
    </source>
</reference>
<evidence type="ECO:0000256" key="5">
    <source>
        <dbReference type="ARBA" id="ARBA00023004"/>
    </source>
</evidence>
<dbReference type="SUPFAM" id="SSF102114">
    <property type="entry name" value="Radical SAM enzymes"/>
    <property type="match status" value="1"/>
</dbReference>
<dbReference type="InterPro" id="IPR034457">
    <property type="entry name" value="Organic_radical-activating"/>
</dbReference>
<dbReference type="EMBL" id="JAUSUX010000008">
    <property type="protein sequence ID" value="MDQ0286215.1"/>
    <property type="molecule type" value="Genomic_DNA"/>
</dbReference>
<dbReference type="SFLD" id="SFLDS00029">
    <property type="entry name" value="Radical_SAM"/>
    <property type="match status" value="1"/>
</dbReference>
<feature type="domain" description="Radical SAM core" evidence="7">
    <location>
        <begin position="3"/>
        <end position="204"/>
    </location>
</feature>
<name>A0ABU0B0I7_9FIRM</name>
<evidence type="ECO:0000313" key="9">
    <source>
        <dbReference type="Proteomes" id="UP001225644"/>
    </source>
</evidence>
<sequence length="204" mass="22859">MSDYPGQPAAVVFTRGCNFYCPWCHNPCLVDPARYVPEVPLGEVLRFLEQRRRLLGAVVVSGGEPTLQADLLDFLRQLRRMGYKTKLDTNGSRPDVLRRVLGEGLVDCLAVDYKAPLRLYREWVHASNPGAVLESLCLALNLPGGSVRTTVVPCLHTPEVMEEMRADLRAAGFDVATGTREWVLQEFRRRGELLLATPRAVQRL</sequence>
<evidence type="ECO:0000259" key="7">
    <source>
        <dbReference type="PROSITE" id="PS51918"/>
    </source>
</evidence>
<keyword evidence="2" id="KW-0004">4Fe-4S</keyword>
<comment type="caution">
    <text evidence="8">The sequence shown here is derived from an EMBL/GenBank/DDBJ whole genome shotgun (WGS) entry which is preliminary data.</text>
</comment>
<evidence type="ECO:0000256" key="3">
    <source>
        <dbReference type="ARBA" id="ARBA00022691"/>
    </source>
</evidence>
<evidence type="ECO:0000256" key="6">
    <source>
        <dbReference type="ARBA" id="ARBA00023014"/>
    </source>
</evidence>
<dbReference type="PANTHER" id="PTHR30352">
    <property type="entry name" value="PYRUVATE FORMATE-LYASE-ACTIVATING ENZYME"/>
    <property type="match status" value="1"/>
</dbReference>
<dbReference type="InterPro" id="IPR013785">
    <property type="entry name" value="Aldolase_TIM"/>
</dbReference>
<evidence type="ECO:0000256" key="4">
    <source>
        <dbReference type="ARBA" id="ARBA00022723"/>
    </source>
</evidence>
<dbReference type="Proteomes" id="UP001225644">
    <property type="component" value="Unassembled WGS sequence"/>
</dbReference>
<evidence type="ECO:0000256" key="1">
    <source>
        <dbReference type="ARBA" id="ARBA00001966"/>
    </source>
</evidence>
<keyword evidence="8" id="KW-0456">Lyase</keyword>
<protein>
    <submittedName>
        <fullName evidence="8">Pyruvate formate lyase activating enzyme</fullName>
        <ecNumber evidence="8">1.97.1.4</ecNumber>
    </submittedName>
</protein>
<organism evidence="8 9">
    <name type="scientific">Desulfofundulus luciae</name>
    <dbReference type="NCBI Taxonomy" id="74702"/>
    <lineage>
        <taxon>Bacteria</taxon>
        <taxon>Bacillati</taxon>
        <taxon>Bacillota</taxon>
        <taxon>Clostridia</taxon>
        <taxon>Eubacteriales</taxon>
        <taxon>Peptococcaceae</taxon>
        <taxon>Desulfofundulus</taxon>
    </lineage>
</organism>
<dbReference type="Gene3D" id="3.20.20.70">
    <property type="entry name" value="Aldolase class I"/>
    <property type="match status" value="1"/>
</dbReference>
<dbReference type="GO" id="GO:0016829">
    <property type="term" value="F:lyase activity"/>
    <property type="evidence" value="ECO:0007669"/>
    <property type="project" value="UniProtKB-KW"/>
</dbReference>
<keyword evidence="5" id="KW-0408">Iron</keyword>
<evidence type="ECO:0000256" key="2">
    <source>
        <dbReference type="ARBA" id="ARBA00022485"/>
    </source>
</evidence>
<dbReference type="InterPro" id="IPR058240">
    <property type="entry name" value="rSAM_sf"/>
</dbReference>
<dbReference type="SFLD" id="SFLDG01094">
    <property type="entry name" value="Uncharacterised_Radical_SAM_Su"/>
    <property type="match status" value="1"/>
</dbReference>
<dbReference type="InterPro" id="IPR007197">
    <property type="entry name" value="rSAM"/>
</dbReference>
<dbReference type="EC" id="1.97.1.4" evidence="8"/>
<keyword evidence="8" id="KW-0560">Oxidoreductase</keyword>
<dbReference type="NCBIfam" id="TIGR02495">
    <property type="entry name" value="NrdG2"/>
    <property type="match status" value="1"/>
</dbReference>
<keyword evidence="8" id="KW-0670">Pyruvate</keyword>
<dbReference type="Pfam" id="PF04055">
    <property type="entry name" value="Radical_SAM"/>
    <property type="match status" value="1"/>
</dbReference>
<comment type="cofactor">
    <cofactor evidence="1">
        <name>[4Fe-4S] cluster</name>
        <dbReference type="ChEBI" id="CHEBI:49883"/>
    </cofactor>
</comment>
<dbReference type="PANTHER" id="PTHR30352:SF13">
    <property type="entry name" value="GLYCYL-RADICAL ENZYME ACTIVATING ENZYME YJJW-RELATED"/>
    <property type="match status" value="1"/>
</dbReference>
<dbReference type="CDD" id="cd01335">
    <property type="entry name" value="Radical_SAM"/>
    <property type="match status" value="1"/>
</dbReference>
<gene>
    <name evidence="8" type="ORF">J2Z49_001327</name>
</gene>
<keyword evidence="4" id="KW-0479">Metal-binding</keyword>
<keyword evidence="9" id="KW-1185">Reference proteome</keyword>
<dbReference type="PROSITE" id="PS51918">
    <property type="entry name" value="RADICAL_SAM"/>
    <property type="match status" value="1"/>
</dbReference>